<feature type="domain" description="Histone H2A C-terminal" evidence="14">
    <location>
        <begin position="182"/>
        <end position="215"/>
    </location>
</feature>
<dbReference type="SUPFAM" id="SSF47113">
    <property type="entry name" value="Histone-fold"/>
    <property type="match status" value="1"/>
</dbReference>
<evidence type="ECO:0000256" key="6">
    <source>
        <dbReference type="ARBA" id="ARBA00017642"/>
    </source>
</evidence>
<evidence type="ECO:0000256" key="12">
    <source>
        <dbReference type="RuleBase" id="RU003767"/>
    </source>
</evidence>
<reference evidence="15 16" key="1">
    <citation type="journal article" date="2014" name="Nat. Genet.">
        <title>Genome and transcriptome of the porcine whipworm Trichuris suis.</title>
        <authorList>
            <person name="Jex A.R."/>
            <person name="Nejsum P."/>
            <person name="Schwarz E.M."/>
            <person name="Hu L."/>
            <person name="Young N.D."/>
            <person name="Hall R.S."/>
            <person name="Korhonen P.K."/>
            <person name="Liao S."/>
            <person name="Thamsborg S."/>
            <person name="Xia J."/>
            <person name="Xu P."/>
            <person name="Wang S."/>
            <person name="Scheerlinck J.P."/>
            <person name="Hofmann A."/>
            <person name="Sternberg P.W."/>
            <person name="Wang J."/>
            <person name="Gasser R.B."/>
        </authorList>
    </citation>
    <scope>NUCLEOTIDE SEQUENCE [LARGE SCALE GENOMIC DNA]</scope>
    <source>
        <strain evidence="15">DCEP-RM93M</strain>
    </source>
</reference>
<keyword evidence="10 12" id="KW-0539">Nucleus</keyword>
<keyword evidence="8" id="KW-1017">Isopeptide bond</keyword>
<dbReference type="InterPro" id="IPR009072">
    <property type="entry name" value="Histone-fold"/>
</dbReference>
<feature type="domain" description="Core Histone H2A/H2B/H3" evidence="13">
    <location>
        <begin position="102"/>
        <end position="179"/>
    </location>
</feature>
<evidence type="ECO:0000259" key="13">
    <source>
        <dbReference type="Pfam" id="PF00125"/>
    </source>
</evidence>
<keyword evidence="9 12" id="KW-0238">DNA-binding</keyword>
<evidence type="ECO:0000259" key="14">
    <source>
        <dbReference type="Pfam" id="PF16211"/>
    </source>
</evidence>
<dbReference type="InterPro" id="IPR007125">
    <property type="entry name" value="H2A/H2B/H3"/>
</dbReference>
<accession>A0A085LM92</accession>
<dbReference type="FunFam" id="1.10.20.10:FF:000173">
    <property type="entry name" value="Histone H2A"/>
    <property type="match status" value="1"/>
</dbReference>
<dbReference type="GO" id="GO:0046982">
    <property type="term" value="F:protein heterodimerization activity"/>
    <property type="evidence" value="ECO:0007669"/>
    <property type="project" value="InterPro"/>
</dbReference>
<dbReference type="PRINTS" id="PR00620">
    <property type="entry name" value="HISTONEH2A"/>
</dbReference>
<comment type="function">
    <text evidence="1">Core component of nucleosome. Nucleosomes wrap and compact DNA into chromatin, limiting DNA accessibility to the cellular machineries which require DNA as a template. Histones thereby play a central role in transcription regulation, DNA repair, DNA replication and chromosomal stability. DNA accessibility is regulated via a complex set of post-translational modifications of histones, also called histone code, and nucleosome remodeling.</text>
</comment>
<dbReference type="GO" id="GO:0000786">
    <property type="term" value="C:nucleosome"/>
    <property type="evidence" value="ECO:0007669"/>
    <property type="project" value="UniProtKB-KW"/>
</dbReference>
<dbReference type="InterPro" id="IPR002119">
    <property type="entry name" value="Histone_H2A"/>
</dbReference>
<keyword evidence="7 12" id="KW-0158">Chromosome</keyword>
<dbReference type="Pfam" id="PF00125">
    <property type="entry name" value="Histone"/>
    <property type="match status" value="1"/>
</dbReference>
<name>A0A085LM92_9BILA</name>
<dbReference type="PANTHER" id="PTHR23430">
    <property type="entry name" value="HISTONE H2A"/>
    <property type="match status" value="1"/>
</dbReference>
<evidence type="ECO:0000313" key="15">
    <source>
        <dbReference type="EMBL" id="KFD46088.1"/>
    </source>
</evidence>
<dbReference type="SMART" id="SM00414">
    <property type="entry name" value="H2A"/>
    <property type="match status" value="1"/>
</dbReference>
<evidence type="ECO:0000256" key="10">
    <source>
        <dbReference type="ARBA" id="ARBA00023242"/>
    </source>
</evidence>
<dbReference type="AlphaFoldDB" id="A0A085LM92"/>
<evidence type="ECO:0000256" key="11">
    <source>
        <dbReference type="ARBA" id="ARBA00023269"/>
    </source>
</evidence>
<proteinExistence type="inferred from homology"/>
<dbReference type="Gene3D" id="1.10.20.10">
    <property type="entry name" value="Histone, subunit A"/>
    <property type="match status" value="1"/>
</dbReference>
<gene>
    <name evidence="15" type="ORF">M513_13022</name>
</gene>
<evidence type="ECO:0000256" key="8">
    <source>
        <dbReference type="ARBA" id="ARBA00022499"/>
    </source>
</evidence>
<evidence type="ECO:0000256" key="2">
    <source>
        <dbReference type="ARBA" id="ARBA00004123"/>
    </source>
</evidence>
<dbReference type="GO" id="GO:0030527">
    <property type="term" value="F:structural constituent of chromatin"/>
    <property type="evidence" value="ECO:0007669"/>
    <property type="project" value="InterPro"/>
</dbReference>
<dbReference type="Pfam" id="PF16211">
    <property type="entry name" value="Histone_H2A_C"/>
    <property type="match status" value="1"/>
</dbReference>
<dbReference type="EMBL" id="KL363394">
    <property type="protein sequence ID" value="KFD46088.1"/>
    <property type="molecule type" value="Genomic_DNA"/>
</dbReference>
<evidence type="ECO:0000256" key="7">
    <source>
        <dbReference type="ARBA" id="ARBA00022454"/>
    </source>
</evidence>
<dbReference type="CDD" id="cd00074">
    <property type="entry name" value="HFD_H2A"/>
    <property type="match status" value="1"/>
</dbReference>
<evidence type="ECO:0000256" key="9">
    <source>
        <dbReference type="ARBA" id="ARBA00023125"/>
    </source>
</evidence>
<evidence type="ECO:0000256" key="4">
    <source>
        <dbReference type="ARBA" id="ARBA00010691"/>
    </source>
</evidence>
<sequence>MQKNVSSVLALERAVWGHMAAIKLPPTERQALVYFVTTFIPSLAEWLHSSPGRRRHETTQNKSDKYGYDGGIYRRPDLAFTNHESKCGLYAVAGRVESGKVKGKTRNRSSRAGLKLLIGRIHRLLRRGNYAERIGGGAPVYPAAVIEYLTTAFLDLVGNAARDNKKTRIIPRHLQLATRNDEELSKFLRGVTIGHGGVPLSIHASLLPTKSEMKAARKV</sequence>
<dbReference type="GO" id="GO:0005634">
    <property type="term" value="C:nucleus"/>
    <property type="evidence" value="ECO:0007669"/>
    <property type="project" value="UniProtKB-SubCell"/>
</dbReference>
<dbReference type="InterPro" id="IPR032454">
    <property type="entry name" value="Histone_H2A_C"/>
</dbReference>
<dbReference type="GO" id="GO:0003677">
    <property type="term" value="F:DNA binding"/>
    <property type="evidence" value="ECO:0007669"/>
    <property type="project" value="UniProtKB-KW"/>
</dbReference>
<organism evidence="15 16">
    <name type="scientific">Trichuris suis</name>
    <name type="common">pig whipworm</name>
    <dbReference type="NCBI Taxonomy" id="68888"/>
    <lineage>
        <taxon>Eukaryota</taxon>
        <taxon>Metazoa</taxon>
        <taxon>Ecdysozoa</taxon>
        <taxon>Nematoda</taxon>
        <taxon>Enoplea</taxon>
        <taxon>Dorylaimia</taxon>
        <taxon>Trichinellida</taxon>
        <taxon>Trichuridae</taxon>
        <taxon>Trichuris</taxon>
    </lineage>
</organism>
<keyword evidence="11 12" id="KW-0544">Nucleosome core</keyword>
<keyword evidence="16" id="KW-1185">Reference proteome</keyword>
<evidence type="ECO:0000313" key="16">
    <source>
        <dbReference type="Proteomes" id="UP000030764"/>
    </source>
</evidence>
<comment type="similarity">
    <text evidence="4 12">Belongs to the histone H2A family.</text>
</comment>
<evidence type="ECO:0000256" key="5">
    <source>
        <dbReference type="ARBA" id="ARBA00011538"/>
    </source>
</evidence>
<comment type="subunit">
    <text evidence="5 12">The nucleosome is a histone octamer containing two molecules each of H2A, H2B, H3 and H4 assembled in one H3-H4 heterotetramer and two H2A-H2B heterodimers. The octamer wraps approximately 147 bp of DNA.</text>
</comment>
<evidence type="ECO:0000256" key="1">
    <source>
        <dbReference type="ARBA" id="ARBA00002001"/>
    </source>
</evidence>
<protein>
    <recommendedName>
        <fullName evidence="6 12">Histone H2A</fullName>
    </recommendedName>
</protein>
<comment type="subcellular location">
    <subcellularLocation>
        <location evidence="3">Chromosome</location>
    </subcellularLocation>
    <subcellularLocation>
        <location evidence="2 12">Nucleus</location>
    </subcellularLocation>
</comment>
<evidence type="ECO:0000256" key="3">
    <source>
        <dbReference type="ARBA" id="ARBA00004286"/>
    </source>
</evidence>
<dbReference type="Proteomes" id="UP000030764">
    <property type="component" value="Unassembled WGS sequence"/>
</dbReference>